<reference evidence="1" key="1">
    <citation type="submission" date="2021-03" db="EMBL/GenBank/DDBJ databases">
        <title>Draft genome sequence of rust myrtle Austropuccinia psidii MF-1, a brazilian biotype.</title>
        <authorList>
            <person name="Quecine M.C."/>
            <person name="Pachon D.M.R."/>
            <person name="Bonatelli M.L."/>
            <person name="Correr F.H."/>
            <person name="Franceschini L.M."/>
            <person name="Leite T.F."/>
            <person name="Margarido G.R.A."/>
            <person name="Almeida C.A."/>
            <person name="Ferrarezi J.A."/>
            <person name="Labate C.A."/>
        </authorList>
    </citation>
    <scope>NUCLEOTIDE SEQUENCE</scope>
    <source>
        <strain evidence="1">MF-1</strain>
    </source>
</reference>
<keyword evidence="2" id="KW-1185">Reference proteome</keyword>
<accession>A0A9Q3JJN5</accession>
<organism evidence="1 2">
    <name type="scientific">Austropuccinia psidii MF-1</name>
    <dbReference type="NCBI Taxonomy" id="1389203"/>
    <lineage>
        <taxon>Eukaryota</taxon>
        <taxon>Fungi</taxon>
        <taxon>Dikarya</taxon>
        <taxon>Basidiomycota</taxon>
        <taxon>Pucciniomycotina</taxon>
        <taxon>Pucciniomycetes</taxon>
        <taxon>Pucciniales</taxon>
        <taxon>Sphaerophragmiaceae</taxon>
        <taxon>Austropuccinia</taxon>
    </lineage>
</organism>
<evidence type="ECO:0000313" key="1">
    <source>
        <dbReference type="EMBL" id="MBW0562982.1"/>
    </source>
</evidence>
<name>A0A9Q3JJN5_9BASI</name>
<proteinExistence type="predicted"/>
<dbReference type="AlphaFoldDB" id="A0A9Q3JJN5"/>
<protein>
    <submittedName>
        <fullName evidence="1">Uncharacterized protein</fullName>
    </submittedName>
</protein>
<sequence length="132" mass="15199">MGQVTCQYRFQMGYLVLVSTTNFNNIKGCKKLKDFFSGSFGIKALHGENAVEVELSDELRNKHHTCPVILIKPYKSIDAENIPLRNKVPKVMPPIKSSGIKKITKFFKERKLRTNKGREYLVRYSDPAFEDE</sequence>
<dbReference type="EMBL" id="AVOT02073521">
    <property type="protein sequence ID" value="MBW0562982.1"/>
    <property type="molecule type" value="Genomic_DNA"/>
</dbReference>
<dbReference type="OrthoDB" id="3064439at2759"/>
<comment type="caution">
    <text evidence="1">The sequence shown here is derived from an EMBL/GenBank/DDBJ whole genome shotgun (WGS) entry which is preliminary data.</text>
</comment>
<evidence type="ECO:0000313" key="2">
    <source>
        <dbReference type="Proteomes" id="UP000765509"/>
    </source>
</evidence>
<gene>
    <name evidence="1" type="ORF">O181_102697</name>
</gene>
<dbReference type="Proteomes" id="UP000765509">
    <property type="component" value="Unassembled WGS sequence"/>
</dbReference>